<name>A0A7I9YSJ6_MYCBU</name>
<evidence type="ECO:0000256" key="7">
    <source>
        <dbReference type="SAM" id="Phobius"/>
    </source>
</evidence>
<organism evidence="9 10">
    <name type="scientific">Mycobacterium bourgelatii</name>
    <dbReference type="NCBI Taxonomy" id="1273442"/>
    <lineage>
        <taxon>Bacteria</taxon>
        <taxon>Bacillati</taxon>
        <taxon>Actinomycetota</taxon>
        <taxon>Actinomycetes</taxon>
        <taxon>Mycobacteriales</taxon>
        <taxon>Mycobacteriaceae</taxon>
        <taxon>Mycobacterium</taxon>
    </lineage>
</organism>
<evidence type="ECO:0000256" key="4">
    <source>
        <dbReference type="ARBA" id="ARBA00022982"/>
    </source>
</evidence>
<keyword evidence="3" id="KW-0813">Transport</keyword>
<evidence type="ECO:0000256" key="6">
    <source>
        <dbReference type="ARBA" id="ARBA00023284"/>
    </source>
</evidence>
<keyword evidence="4" id="KW-0249">Electron transport</keyword>
<gene>
    <name evidence="9" type="ORF">MBOU_37160</name>
</gene>
<feature type="domain" description="Thioredoxin" evidence="8">
    <location>
        <begin position="15"/>
        <end position="151"/>
    </location>
</feature>
<dbReference type="PANTHER" id="PTHR45663:SF11">
    <property type="entry name" value="GEO12009P1"/>
    <property type="match status" value="1"/>
</dbReference>
<feature type="transmembrane region" description="Helical" evidence="7">
    <location>
        <begin position="12"/>
        <end position="34"/>
    </location>
</feature>
<dbReference type="PROSITE" id="PS00194">
    <property type="entry name" value="THIOREDOXIN_1"/>
    <property type="match status" value="1"/>
</dbReference>
<evidence type="ECO:0000256" key="2">
    <source>
        <dbReference type="ARBA" id="ARBA00008987"/>
    </source>
</evidence>
<evidence type="ECO:0000259" key="8">
    <source>
        <dbReference type="PROSITE" id="PS51352"/>
    </source>
</evidence>
<keyword evidence="5" id="KW-1015">Disulfide bond</keyword>
<dbReference type="GO" id="GO:0015035">
    <property type="term" value="F:protein-disulfide reductase activity"/>
    <property type="evidence" value="ECO:0007669"/>
    <property type="project" value="TreeGrafter"/>
</dbReference>
<keyword evidence="7" id="KW-0812">Transmembrane</keyword>
<reference evidence="9 10" key="1">
    <citation type="journal article" date="2019" name="Emerg. Microbes Infect.">
        <title>Comprehensive subspecies identification of 175 nontuberculous mycobacteria species based on 7547 genomic profiles.</title>
        <authorList>
            <person name="Matsumoto Y."/>
            <person name="Kinjo T."/>
            <person name="Motooka D."/>
            <person name="Nabeya D."/>
            <person name="Jung N."/>
            <person name="Uechi K."/>
            <person name="Horii T."/>
            <person name="Iida T."/>
            <person name="Fujita J."/>
            <person name="Nakamura S."/>
        </authorList>
    </citation>
    <scope>NUCLEOTIDE SEQUENCE [LARGE SCALE GENOMIC DNA]</scope>
    <source>
        <strain evidence="9 10">JCM 30725</strain>
    </source>
</reference>
<dbReference type="Pfam" id="PF00085">
    <property type="entry name" value="Thioredoxin"/>
    <property type="match status" value="1"/>
</dbReference>
<dbReference type="PANTHER" id="PTHR45663">
    <property type="entry name" value="GEO12009P1"/>
    <property type="match status" value="1"/>
</dbReference>
<dbReference type="GO" id="GO:0045454">
    <property type="term" value="P:cell redox homeostasis"/>
    <property type="evidence" value="ECO:0007669"/>
    <property type="project" value="TreeGrafter"/>
</dbReference>
<sequence>MELQENGALVSTLIVAVAATAAALGAASAVGVVVNRRSGTLRQTALNDAAPRQDTSDLGLSDTGPTIVHFSAEWCGPCAAVRRVVDQVCAALPEVAHVELDLDANPAAAKRLSVLSLPTTFIFDADGRQHYRTAGVPKGPELQAALQSLLAGKTSD</sequence>
<dbReference type="InterPro" id="IPR017937">
    <property type="entry name" value="Thioredoxin_CS"/>
</dbReference>
<dbReference type="SUPFAM" id="SSF52833">
    <property type="entry name" value="Thioredoxin-like"/>
    <property type="match status" value="1"/>
</dbReference>
<dbReference type="AlphaFoldDB" id="A0A7I9YSJ6"/>
<evidence type="ECO:0000256" key="3">
    <source>
        <dbReference type="ARBA" id="ARBA00022448"/>
    </source>
</evidence>
<comment type="caution">
    <text evidence="9">The sequence shown here is derived from an EMBL/GenBank/DDBJ whole genome shotgun (WGS) entry which is preliminary data.</text>
</comment>
<keyword evidence="7" id="KW-0472">Membrane</keyword>
<dbReference type="PROSITE" id="PS51352">
    <property type="entry name" value="THIOREDOXIN_2"/>
    <property type="match status" value="1"/>
</dbReference>
<proteinExistence type="inferred from homology"/>
<evidence type="ECO:0000256" key="1">
    <source>
        <dbReference type="ARBA" id="ARBA00003318"/>
    </source>
</evidence>
<dbReference type="Proteomes" id="UP000465360">
    <property type="component" value="Unassembled WGS sequence"/>
</dbReference>
<protein>
    <submittedName>
        <fullName evidence="9">Thiol reductase thioredoxin</fullName>
    </submittedName>
</protein>
<evidence type="ECO:0000313" key="10">
    <source>
        <dbReference type="Proteomes" id="UP000465360"/>
    </source>
</evidence>
<dbReference type="CDD" id="cd02947">
    <property type="entry name" value="TRX_family"/>
    <property type="match status" value="1"/>
</dbReference>
<dbReference type="Gene3D" id="3.40.30.10">
    <property type="entry name" value="Glutaredoxin"/>
    <property type="match status" value="1"/>
</dbReference>
<comment type="function">
    <text evidence="1">Participates in various redox reactions through the reversible oxidation of its active center dithiol to a disulfide and catalyzes dithiol-disulfide exchange reactions.</text>
</comment>
<keyword evidence="10" id="KW-1185">Reference proteome</keyword>
<keyword evidence="7" id="KW-1133">Transmembrane helix</keyword>
<accession>A0A7I9YSJ6</accession>
<evidence type="ECO:0000256" key="5">
    <source>
        <dbReference type="ARBA" id="ARBA00023157"/>
    </source>
</evidence>
<dbReference type="InterPro" id="IPR013766">
    <property type="entry name" value="Thioredoxin_domain"/>
</dbReference>
<keyword evidence="6" id="KW-0676">Redox-active center</keyword>
<dbReference type="InterPro" id="IPR036249">
    <property type="entry name" value="Thioredoxin-like_sf"/>
</dbReference>
<dbReference type="EMBL" id="BLKZ01000001">
    <property type="protein sequence ID" value="GFG91674.1"/>
    <property type="molecule type" value="Genomic_DNA"/>
</dbReference>
<evidence type="ECO:0000313" key="9">
    <source>
        <dbReference type="EMBL" id="GFG91674.1"/>
    </source>
</evidence>
<dbReference type="GO" id="GO:0005829">
    <property type="term" value="C:cytosol"/>
    <property type="evidence" value="ECO:0007669"/>
    <property type="project" value="TreeGrafter"/>
</dbReference>
<comment type="similarity">
    <text evidence="2">Belongs to the thioredoxin family.</text>
</comment>